<reference evidence="13 14" key="1">
    <citation type="submission" date="2017-07" db="EMBL/GenBank/DDBJ databases">
        <title>Leptospira spp. isolated from tropical soils.</title>
        <authorList>
            <person name="Thibeaux R."/>
            <person name="Iraola G."/>
            <person name="Ferres I."/>
            <person name="Bierque E."/>
            <person name="Girault D."/>
            <person name="Soupe-Gilbert M.-E."/>
            <person name="Picardeau M."/>
            <person name="Goarant C."/>
        </authorList>
    </citation>
    <scope>NUCLEOTIDE SEQUENCE [LARGE SCALE GENOMIC DNA]</scope>
    <source>
        <strain evidence="12 14">FH1-B-B1</strain>
        <strain evidence="11 13">FH1-B-C1</strain>
    </source>
</reference>
<sequence>MIRFDQNRKLILLTTYCVGISLGILLAMEPFGFFLAGISAASLAYLFYLELRELPLRFQIAWLLILSQLIDLIVFLWIPNSISAISGSGKTVSWALFLVYGLFSQIKLFLFYFGWKITSDFHNKLNKNNIQSRQSLLFDWASFPIWGTITDLITPQLFPWFWGNLAEGSLSFSQSASWFGIYGIGFFLLWIGASAALLVVKKERILGILGVAIFTFIWILASLRLYSAPEYAVPTKTPALEKEVLLLSGLLVQPNTSPAKRELAENADFIGNAMSKILELSLQAALTTSPPPDLIFLPESAVPFHGTNPNQSSKEKNIYSPTYHGLVKYLSLKTGADLVYNELNQYSEGLKNQVSLISSESLYSIRYDKRRLLPFGEFIPLEKYFPKLRNLFEETSKYVPGDEPAPLKGQRKETRSRFPKAPTVLDLNLIQKPEQISSGLVYNDAEAESSGSFDYQVLPLICYEAMFPELVSDSIQNSESEVFTFLVNPTNDAWFSSSTEAWQHGAASKFRSIEFGLTLVRPAVSGISYAVDPYGRDLTPPLEFSEVGSRSFLLPITRKRKEGNTFYAKIGNLPFYLYSVLLIGFLFVLRKRNIVFLK</sequence>
<feature type="transmembrane region" description="Helical" evidence="9">
    <location>
        <begin position="566"/>
        <end position="589"/>
    </location>
</feature>
<feature type="transmembrane region" description="Helical" evidence="9">
    <location>
        <begin position="136"/>
        <end position="158"/>
    </location>
</feature>
<evidence type="ECO:0000313" key="12">
    <source>
        <dbReference type="EMBL" id="PJZ75144.1"/>
    </source>
</evidence>
<evidence type="ECO:0000256" key="5">
    <source>
        <dbReference type="ARBA" id="ARBA00022692"/>
    </source>
</evidence>
<dbReference type="CDD" id="cd07571">
    <property type="entry name" value="ALP_N-acyl_transferase"/>
    <property type="match status" value="1"/>
</dbReference>
<evidence type="ECO:0000259" key="10">
    <source>
        <dbReference type="PROSITE" id="PS50263"/>
    </source>
</evidence>
<keyword evidence="4 9" id="KW-0808">Transferase</keyword>
<dbReference type="InterPro" id="IPR004563">
    <property type="entry name" value="Apolipo_AcylTrfase"/>
</dbReference>
<dbReference type="RefSeq" id="WP_100714803.1">
    <property type="nucleotide sequence ID" value="NZ_NPDY01000016.1"/>
</dbReference>
<feature type="domain" description="CN hydrolase" evidence="10">
    <location>
        <begin position="247"/>
        <end position="556"/>
    </location>
</feature>
<dbReference type="GO" id="GO:0005886">
    <property type="term" value="C:plasma membrane"/>
    <property type="evidence" value="ECO:0007669"/>
    <property type="project" value="UniProtKB-SubCell"/>
</dbReference>
<accession>A0A2M9ZT12</accession>
<comment type="caution">
    <text evidence="12">The sequence shown here is derived from an EMBL/GenBank/DDBJ whole genome shotgun (WGS) entry which is preliminary data.</text>
</comment>
<keyword evidence="3 9" id="KW-1003">Cell membrane</keyword>
<evidence type="ECO:0000256" key="7">
    <source>
        <dbReference type="ARBA" id="ARBA00023136"/>
    </source>
</evidence>
<dbReference type="Gene3D" id="3.60.110.10">
    <property type="entry name" value="Carbon-nitrogen hydrolase"/>
    <property type="match status" value="1"/>
</dbReference>
<dbReference type="GO" id="GO:0042158">
    <property type="term" value="P:lipoprotein biosynthetic process"/>
    <property type="evidence" value="ECO:0007669"/>
    <property type="project" value="UniProtKB-UniRule"/>
</dbReference>
<keyword evidence="5 9" id="KW-0812">Transmembrane</keyword>
<keyword evidence="13" id="KW-1185">Reference proteome</keyword>
<dbReference type="OrthoDB" id="9804277at2"/>
<dbReference type="PANTHER" id="PTHR38686:SF1">
    <property type="entry name" value="APOLIPOPROTEIN N-ACYLTRANSFERASE"/>
    <property type="match status" value="1"/>
</dbReference>
<evidence type="ECO:0000313" key="14">
    <source>
        <dbReference type="Proteomes" id="UP000231990"/>
    </source>
</evidence>
<feature type="transmembrane region" description="Helical" evidence="9">
    <location>
        <begin position="206"/>
        <end position="226"/>
    </location>
</feature>
<proteinExistence type="inferred from homology"/>
<evidence type="ECO:0000256" key="2">
    <source>
        <dbReference type="ARBA" id="ARBA00010065"/>
    </source>
</evidence>
<protein>
    <recommendedName>
        <fullName evidence="9">Apolipoprotein N-acyltransferase</fullName>
        <shortName evidence="9">ALP N-acyltransferase</shortName>
        <ecNumber evidence="9">2.3.1.269</ecNumber>
    </recommendedName>
</protein>
<feature type="transmembrane region" description="Helical" evidence="9">
    <location>
        <begin position="61"/>
        <end position="79"/>
    </location>
</feature>
<dbReference type="Proteomes" id="UP000231962">
    <property type="component" value="Unassembled WGS sequence"/>
</dbReference>
<feature type="transmembrane region" description="Helical" evidence="9">
    <location>
        <begin position="33"/>
        <end position="49"/>
    </location>
</feature>
<organism evidence="12 14">
    <name type="scientific">Leptospira perolatii</name>
    <dbReference type="NCBI Taxonomy" id="2023191"/>
    <lineage>
        <taxon>Bacteria</taxon>
        <taxon>Pseudomonadati</taxon>
        <taxon>Spirochaetota</taxon>
        <taxon>Spirochaetia</taxon>
        <taxon>Leptospirales</taxon>
        <taxon>Leptospiraceae</taxon>
        <taxon>Leptospira</taxon>
    </lineage>
</organism>
<evidence type="ECO:0000256" key="6">
    <source>
        <dbReference type="ARBA" id="ARBA00022989"/>
    </source>
</evidence>
<evidence type="ECO:0000256" key="3">
    <source>
        <dbReference type="ARBA" id="ARBA00022475"/>
    </source>
</evidence>
<dbReference type="InterPro" id="IPR003010">
    <property type="entry name" value="C-N_Hydrolase"/>
</dbReference>
<comment type="similarity">
    <text evidence="2 9">Belongs to the CN hydrolase family. Apolipoprotein N-acyltransferase subfamily.</text>
</comment>
<evidence type="ECO:0000256" key="1">
    <source>
        <dbReference type="ARBA" id="ARBA00004651"/>
    </source>
</evidence>
<dbReference type="Proteomes" id="UP000231990">
    <property type="component" value="Unassembled WGS sequence"/>
</dbReference>
<dbReference type="InterPro" id="IPR036526">
    <property type="entry name" value="C-N_Hydrolase_sf"/>
</dbReference>
<comment type="catalytic activity">
    <reaction evidence="9">
        <text>N-terminal S-1,2-diacyl-sn-glyceryl-L-cysteinyl-[lipoprotein] + a glycerophospholipid = N-acyl-S-1,2-diacyl-sn-glyceryl-L-cysteinyl-[lipoprotein] + a 2-acyl-sn-glycero-3-phospholipid + H(+)</text>
        <dbReference type="Rhea" id="RHEA:48228"/>
        <dbReference type="Rhea" id="RHEA-COMP:14681"/>
        <dbReference type="Rhea" id="RHEA-COMP:14684"/>
        <dbReference type="ChEBI" id="CHEBI:15378"/>
        <dbReference type="ChEBI" id="CHEBI:136912"/>
        <dbReference type="ChEBI" id="CHEBI:140656"/>
        <dbReference type="ChEBI" id="CHEBI:140657"/>
        <dbReference type="ChEBI" id="CHEBI:140660"/>
        <dbReference type="EC" id="2.3.1.269"/>
    </reaction>
</comment>
<evidence type="ECO:0000256" key="9">
    <source>
        <dbReference type="HAMAP-Rule" id="MF_01148"/>
    </source>
</evidence>
<dbReference type="EMBL" id="NPDZ01000001">
    <property type="protein sequence ID" value="PJZ75144.1"/>
    <property type="molecule type" value="Genomic_DNA"/>
</dbReference>
<evidence type="ECO:0000313" key="11">
    <source>
        <dbReference type="EMBL" id="PJZ68789.1"/>
    </source>
</evidence>
<feature type="transmembrane region" description="Helical" evidence="9">
    <location>
        <begin position="91"/>
        <end position="115"/>
    </location>
</feature>
<dbReference type="HAMAP" id="MF_01148">
    <property type="entry name" value="Lnt"/>
    <property type="match status" value="1"/>
</dbReference>
<evidence type="ECO:0000256" key="8">
    <source>
        <dbReference type="ARBA" id="ARBA00023315"/>
    </source>
</evidence>
<gene>
    <name evidence="9" type="primary">lnt</name>
    <name evidence="11" type="ORF">CH360_14690</name>
    <name evidence="12" type="ORF">CH373_03810</name>
</gene>
<dbReference type="PANTHER" id="PTHR38686">
    <property type="entry name" value="APOLIPOPROTEIN N-ACYLTRANSFERASE"/>
    <property type="match status" value="1"/>
</dbReference>
<evidence type="ECO:0000256" key="4">
    <source>
        <dbReference type="ARBA" id="ARBA00022679"/>
    </source>
</evidence>
<dbReference type="Pfam" id="PF00795">
    <property type="entry name" value="CN_hydrolase"/>
    <property type="match status" value="1"/>
</dbReference>
<name>A0A2M9ZT12_9LEPT</name>
<dbReference type="AlphaFoldDB" id="A0A2M9ZT12"/>
<dbReference type="PROSITE" id="PS50263">
    <property type="entry name" value="CN_HYDROLASE"/>
    <property type="match status" value="1"/>
</dbReference>
<feature type="transmembrane region" description="Helical" evidence="9">
    <location>
        <begin position="178"/>
        <end position="199"/>
    </location>
</feature>
<dbReference type="UniPathway" id="UPA00666"/>
<keyword evidence="6 9" id="KW-1133">Transmembrane helix</keyword>
<comment type="function">
    <text evidence="9">Catalyzes the phospholipid dependent N-acylation of the N-terminal cysteine of apolipoprotein, the last step in lipoprotein maturation.</text>
</comment>
<dbReference type="GO" id="GO:0016410">
    <property type="term" value="F:N-acyltransferase activity"/>
    <property type="evidence" value="ECO:0007669"/>
    <property type="project" value="UniProtKB-UniRule"/>
</dbReference>
<keyword evidence="12" id="KW-0449">Lipoprotein</keyword>
<dbReference type="EMBL" id="NPDY01000016">
    <property type="protein sequence ID" value="PJZ68789.1"/>
    <property type="molecule type" value="Genomic_DNA"/>
</dbReference>
<keyword evidence="8 9" id="KW-0012">Acyltransferase</keyword>
<evidence type="ECO:0000313" key="13">
    <source>
        <dbReference type="Proteomes" id="UP000231962"/>
    </source>
</evidence>
<comment type="pathway">
    <text evidence="9">Protein modification; lipoprotein biosynthesis (N-acyl transfer).</text>
</comment>
<comment type="subcellular location">
    <subcellularLocation>
        <location evidence="1 9">Cell membrane</location>
        <topology evidence="1 9">Multi-pass membrane protein</topology>
    </subcellularLocation>
</comment>
<dbReference type="EC" id="2.3.1.269" evidence="9"/>
<feature type="transmembrane region" description="Helical" evidence="9">
    <location>
        <begin position="10"/>
        <end position="27"/>
    </location>
</feature>
<keyword evidence="7 9" id="KW-0472">Membrane</keyword>
<dbReference type="SUPFAM" id="SSF56317">
    <property type="entry name" value="Carbon-nitrogen hydrolase"/>
    <property type="match status" value="1"/>
</dbReference>